<dbReference type="EC" id="2.5.1.108" evidence="4"/>
<dbReference type="AlphaFoldDB" id="A0A0K6FNN9"/>
<evidence type="ECO:0000313" key="20">
    <source>
        <dbReference type="EMBL" id="CUA67737.1"/>
    </source>
</evidence>
<accession>A0A0K6FNN9</accession>
<dbReference type="FunFam" id="3.40.50.11850:FF:000006">
    <property type="entry name" value="2-(3-amino-3-carboxypropyl)histidine synthase subunit 1"/>
    <property type="match status" value="1"/>
</dbReference>
<dbReference type="InterPro" id="IPR042264">
    <property type="entry name" value="DPH1/DPH2_2"/>
</dbReference>
<protein>
    <recommendedName>
        <fullName evidence="5">2-(3-amino-3-carboxypropyl)histidine synthase subunit 1</fullName>
        <ecNumber evidence="4">2.5.1.108</ecNumber>
    </recommendedName>
    <alternativeName>
        <fullName evidence="13">Diphthamide biosynthesis protein 1</fullName>
    </alternativeName>
    <alternativeName>
        <fullName evidence="14">Diphtheria toxin resistance protein 1</fullName>
    </alternativeName>
    <alternativeName>
        <fullName evidence="12">S-adenosyl-L-methionine:L-histidine 3-amino-3-carboxypropyltransferase 1</fullName>
    </alternativeName>
</protein>
<keyword evidence="10" id="KW-0408">Iron</keyword>
<dbReference type="PANTHER" id="PTHR10762">
    <property type="entry name" value="DIPHTHAMIDE BIOSYNTHESIS PROTEIN"/>
    <property type="match status" value="1"/>
</dbReference>
<evidence type="ECO:0000256" key="3">
    <source>
        <dbReference type="ARBA" id="ARBA00010173"/>
    </source>
</evidence>
<evidence type="ECO:0000256" key="1">
    <source>
        <dbReference type="ARBA" id="ARBA00001966"/>
    </source>
</evidence>
<dbReference type="GO" id="GO:0051536">
    <property type="term" value="F:iron-sulfur cluster binding"/>
    <property type="evidence" value="ECO:0007669"/>
    <property type="project" value="UniProtKB-KW"/>
</dbReference>
<gene>
    <name evidence="20" type="ORF">RSOLAG22IIIB_03164</name>
</gene>
<dbReference type="InterPro" id="IPR042263">
    <property type="entry name" value="DPH1/DPH2_1"/>
</dbReference>
<evidence type="ECO:0000256" key="17">
    <source>
        <dbReference type="ARBA" id="ARBA00060338"/>
    </source>
</evidence>
<evidence type="ECO:0000256" key="15">
    <source>
        <dbReference type="ARBA" id="ARBA00034128"/>
    </source>
</evidence>
<keyword evidence="21" id="KW-1185">Reference proteome</keyword>
<dbReference type="EMBL" id="CYGV01000224">
    <property type="protein sequence ID" value="CUA67737.1"/>
    <property type="molecule type" value="Genomic_DNA"/>
</dbReference>
<dbReference type="Gene3D" id="3.40.50.11850">
    <property type="entry name" value="Diphthamide synthesis DPH1/DPH2 domain 2"/>
    <property type="match status" value="1"/>
</dbReference>
<evidence type="ECO:0000256" key="11">
    <source>
        <dbReference type="ARBA" id="ARBA00023014"/>
    </source>
</evidence>
<comment type="catalytic activity">
    <reaction evidence="16">
        <text>L-histidyl-[translation elongation factor 2] + S-adenosyl-L-methionine = 2-[(3S)-amino-3-carboxypropyl]-L-histidyl-[translation elongation factor 2] + S-methyl-5'-thioadenosine + H(+)</text>
        <dbReference type="Rhea" id="RHEA:36783"/>
        <dbReference type="Rhea" id="RHEA-COMP:9748"/>
        <dbReference type="Rhea" id="RHEA-COMP:9749"/>
        <dbReference type="ChEBI" id="CHEBI:15378"/>
        <dbReference type="ChEBI" id="CHEBI:17509"/>
        <dbReference type="ChEBI" id="CHEBI:29979"/>
        <dbReference type="ChEBI" id="CHEBI:59789"/>
        <dbReference type="ChEBI" id="CHEBI:73995"/>
        <dbReference type="EC" id="2.5.1.108"/>
    </reaction>
</comment>
<feature type="region of interest" description="Disordered" evidence="18">
    <location>
        <begin position="203"/>
        <end position="235"/>
    </location>
</feature>
<evidence type="ECO:0000256" key="4">
    <source>
        <dbReference type="ARBA" id="ARBA00012221"/>
    </source>
</evidence>
<keyword evidence="8" id="KW-0949">S-adenosyl-L-methionine</keyword>
<reference evidence="20 21" key="1">
    <citation type="submission" date="2015-07" db="EMBL/GenBank/DDBJ databases">
        <authorList>
            <person name="Noorani M."/>
        </authorList>
    </citation>
    <scope>NUCLEOTIDE SEQUENCE [LARGE SCALE GENOMIC DNA]</scope>
    <source>
        <strain evidence="20">BBA 69670</strain>
    </source>
</reference>
<dbReference type="CDD" id="cd22209">
    <property type="entry name" value="EMC10"/>
    <property type="match status" value="1"/>
</dbReference>
<feature type="compositionally biased region" description="Low complexity" evidence="18">
    <location>
        <begin position="219"/>
        <end position="232"/>
    </location>
</feature>
<evidence type="ECO:0000256" key="16">
    <source>
        <dbReference type="ARBA" id="ARBA00048403"/>
    </source>
</evidence>
<evidence type="ECO:0000256" key="6">
    <source>
        <dbReference type="ARBA" id="ARBA00022490"/>
    </source>
</evidence>
<evidence type="ECO:0000256" key="5">
    <source>
        <dbReference type="ARBA" id="ARBA00021915"/>
    </source>
</evidence>
<dbReference type="Pfam" id="PF01866">
    <property type="entry name" value="Diphthamide_syn"/>
    <property type="match status" value="2"/>
</dbReference>
<dbReference type="NCBIfam" id="TIGR00322">
    <property type="entry name" value="diphth2_R"/>
    <property type="match status" value="2"/>
</dbReference>
<feature type="chain" id="PRO_5005502018" description="2-(3-amino-3-carboxypropyl)histidine synthase subunit 1" evidence="19">
    <location>
        <begin position="19"/>
        <end position="692"/>
    </location>
</feature>
<evidence type="ECO:0000313" key="21">
    <source>
        <dbReference type="Proteomes" id="UP000044841"/>
    </source>
</evidence>
<keyword evidence="19" id="KW-0732">Signal</keyword>
<dbReference type="Gene3D" id="3.40.50.11840">
    <property type="entry name" value="Diphthamide synthesis DPH1/DPH2 domain 1"/>
    <property type="match status" value="1"/>
</dbReference>
<comment type="function">
    <text evidence="17">Catalyzes the first step of diphthamide biosynthesis, a post-translational modification of histidine which occurs in elongation factor 2. DPH1 and DPH2 transfer a 3-amino-3-carboxypropyl (ACP) group from S-adenosyl-L-methionine (SAM) to a histidine residue, the reaction is assisted by a reduction system comprising DPH3 and a NADH-dependent reductase, predominantly CBR1.</text>
</comment>
<dbReference type="FunFam" id="3.40.50.11840:FF:000001">
    <property type="entry name" value="2-(3-amino-3-carboxypropyl)histidine synthase subunit 1"/>
    <property type="match status" value="1"/>
</dbReference>
<proteinExistence type="inferred from homology"/>
<sequence length="692" mass="76171">MARWVFAVLLLFAVSALASNDTAQIHHRIRQPGSEPTPFSHKGTVLLTPAGPSYSPASAFRDQLAAWISSSPDARYDIALETDGNPDDWPRSSVKLCHLTVAYEEFLTLHKTVSGDIFALDYHLDSVPQNGACPHKPSAMYIASTDVQIKSPTPAFTPRLKVPPPMGTDGQPIKPVPEKSFIQKYWMYIVPALIILHFPTMSTEPSTSSKPKPRKRFVGRTSRPSGPPSSGTIANQIPESILRDPLLQAAADQLPRNYSFEIHKTIHHVRKNGAKMVALQMPEGLQMYACTIADIIERFTGALTVIMGDVTYGACCIDDYTAVALGCDMLVHYGHSCLVPIDTTTIKTLYVFVEIAIDAEHLTNTIRMNFPSSRRTFRERLLTDEHIPTGAQIHSGKPTLAIEAPDDSKGKDKETEDQPTKLALVSTIQFVAAVQRLKDDLSVESGEAPLGLLTGSEAEQSTRPKLWHGRYEITIPRSKPLSPGEILGCTAPKLSGGVDAIVYVGDGRFHLEAIMIANPAVPAFRYDPYSKKLTRERYDHTEMRDVRAQAVRTASQSLSSDENEGGRWGVILGTLGRQGSFRQHQAIQHQLQSARHTVPYVPILLSELSPAKLACFAPHISVFVQTSCPRLSIDWGYAFAQPLLSPYEAAVVMGTQQGWVGTPEGQGDYPMDFYEKDSVWAKARTWKPPLGV</sequence>
<dbReference type="UniPathway" id="UPA00559"/>
<dbReference type="GO" id="GO:0090560">
    <property type="term" value="F:2-(3-amino-3-carboxypropyl)histidine synthase activity"/>
    <property type="evidence" value="ECO:0007669"/>
    <property type="project" value="UniProtKB-EC"/>
</dbReference>
<dbReference type="SFLD" id="SFLDS00032">
    <property type="entry name" value="Radical_SAM_3-amino-3-carboxyp"/>
    <property type="match status" value="1"/>
</dbReference>
<evidence type="ECO:0000256" key="13">
    <source>
        <dbReference type="ARBA" id="ARBA00032574"/>
    </source>
</evidence>
<keyword evidence="6" id="KW-0963">Cytoplasm</keyword>
<evidence type="ECO:0000256" key="12">
    <source>
        <dbReference type="ARBA" id="ARBA00031690"/>
    </source>
</evidence>
<evidence type="ECO:0000256" key="14">
    <source>
        <dbReference type="ARBA" id="ARBA00032789"/>
    </source>
</evidence>
<comment type="cofactor">
    <cofactor evidence="1">
        <name>[4Fe-4S] cluster</name>
        <dbReference type="ChEBI" id="CHEBI:49883"/>
    </cofactor>
</comment>
<keyword evidence="9" id="KW-0479">Metal-binding</keyword>
<keyword evidence="11" id="KW-0411">Iron-sulfur</keyword>
<feature type="signal peptide" evidence="19">
    <location>
        <begin position="1"/>
        <end position="18"/>
    </location>
</feature>
<dbReference type="Gene3D" id="3.40.50.11860">
    <property type="entry name" value="Diphthamide synthesis DPH1/DPH2 domain 3"/>
    <property type="match status" value="1"/>
</dbReference>
<dbReference type="InterPro" id="IPR042265">
    <property type="entry name" value="DPH1/DPH2_3"/>
</dbReference>
<comment type="similarity">
    <text evidence="3">Belongs to the DPH1/DPH2 family. DPH1 subfamily.</text>
</comment>
<comment type="subunit">
    <text evidence="15">Component of the 2-(3-amino-3-carboxypropyl)histidine synthase complex composed of DPH1, DPH2, DPH3 and a NADH-dependent reductase, predominantly CBR1.</text>
</comment>
<dbReference type="PANTHER" id="PTHR10762:SF1">
    <property type="entry name" value="2-(3-AMINO-3-CARBOXYPROPYL)HISTIDINE SYNTHASE SUBUNIT 1"/>
    <property type="match status" value="1"/>
</dbReference>
<comment type="pathway">
    <text evidence="2">Protein modification; peptidyl-diphthamide biosynthesis.</text>
</comment>
<dbReference type="GO" id="GO:0017183">
    <property type="term" value="P:protein histidyl modification to diphthamide"/>
    <property type="evidence" value="ECO:0007669"/>
    <property type="project" value="UniProtKB-UniPathway"/>
</dbReference>
<dbReference type="Proteomes" id="UP000044841">
    <property type="component" value="Unassembled WGS sequence"/>
</dbReference>
<dbReference type="Pfam" id="PF21203">
    <property type="entry name" value="ECM10"/>
    <property type="match status" value="1"/>
</dbReference>
<evidence type="ECO:0000256" key="10">
    <source>
        <dbReference type="ARBA" id="ARBA00023004"/>
    </source>
</evidence>
<feature type="region of interest" description="Disordered" evidence="18">
    <location>
        <begin position="390"/>
        <end position="418"/>
    </location>
</feature>
<name>A0A0K6FNN9_9AGAM</name>
<evidence type="ECO:0000256" key="9">
    <source>
        <dbReference type="ARBA" id="ARBA00022723"/>
    </source>
</evidence>
<dbReference type="InterPro" id="IPR016435">
    <property type="entry name" value="DPH1/DPH2"/>
</dbReference>
<evidence type="ECO:0000256" key="18">
    <source>
        <dbReference type="SAM" id="MobiDB-lite"/>
    </source>
</evidence>
<dbReference type="GO" id="GO:0046872">
    <property type="term" value="F:metal ion binding"/>
    <property type="evidence" value="ECO:0007669"/>
    <property type="project" value="UniProtKB-KW"/>
</dbReference>
<keyword evidence="7" id="KW-0808">Transferase</keyword>
<feature type="compositionally biased region" description="Basic and acidic residues" evidence="18">
    <location>
        <begin position="406"/>
        <end position="418"/>
    </location>
</feature>
<evidence type="ECO:0000256" key="7">
    <source>
        <dbReference type="ARBA" id="ARBA00022679"/>
    </source>
</evidence>
<evidence type="ECO:0000256" key="19">
    <source>
        <dbReference type="SAM" id="SignalP"/>
    </source>
</evidence>
<evidence type="ECO:0000256" key="8">
    <source>
        <dbReference type="ARBA" id="ARBA00022691"/>
    </source>
</evidence>
<organism evidence="20 21">
    <name type="scientific">Rhizoctonia solani</name>
    <dbReference type="NCBI Taxonomy" id="456999"/>
    <lineage>
        <taxon>Eukaryota</taxon>
        <taxon>Fungi</taxon>
        <taxon>Dikarya</taxon>
        <taxon>Basidiomycota</taxon>
        <taxon>Agaricomycotina</taxon>
        <taxon>Agaricomycetes</taxon>
        <taxon>Cantharellales</taxon>
        <taxon>Ceratobasidiaceae</taxon>
        <taxon>Rhizoctonia</taxon>
    </lineage>
</organism>
<evidence type="ECO:0000256" key="2">
    <source>
        <dbReference type="ARBA" id="ARBA00005156"/>
    </source>
</evidence>